<dbReference type="SMART" id="SM00320">
    <property type="entry name" value="WD40"/>
    <property type="match status" value="9"/>
</dbReference>
<feature type="repeat" description="WD" evidence="4">
    <location>
        <begin position="348"/>
        <end position="385"/>
    </location>
</feature>
<gene>
    <name evidence="7" type="ORF">Ctob_013806</name>
</gene>
<dbReference type="SUPFAM" id="SSF50998">
    <property type="entry name" value="Quinoprotein alcohol dehydrogenase-like"/>
    <property type="match status" value="1"/>
</dbReference>
<dbReference type="PANTHER" id="PTHR44324">
    <property type="entry name" value="WD40 REPEAT DOMAIN 95"/>
    <property type="match status" value="1"/>
</dbReference>
<reference evidence="8" key="1">
    <citation type="journal article" date="2015" name="PLoS Genet.">
        <title>Genome Sequence and Transcriptome Analyses of Chrysochromulina tobin: Metabolic Tools for Enhanced Algal Fitness in the Prominent Order Prymnesiales (Haptophyceae).</title>
        <authorList>
            <person name="Hovde B.T."/>
            <person name="Deodato C.R."/>
            <person name="Hunsperger H.M."/>
            <person name="Ryken S.A."/>
            <person name="Yost W."/>
            <person name="Jha R.K."/>
            <person name="Patterson J."/>
            <person name="Monnat R.J. Jr."/>
            <person name="Barlow S.B."/>
            <person name="Starkenburg S.R."/>
            <person name="Cattolico R.A."/>
        </authorList>
    </citation>
    <scope>NUCLEOTIDE SEQUENCE</scope>
    <source>
        <strain evidence="8">CCMP291</strain>
    </source>
</reference>
<dbReference type="OrthoDB" id="1068471at2759"/>
<dbReference type="InterPro" id="IPR036322">
    <property type="entry name" value="WD40_repeat_dom_sf"/>
</dbReference>
<dbReference type="InterPro" id="IPR018247">
    <property type="entry name" value="EF_Hand_1_Ca_BS"/>
</dbReference>
<proteinExistence type="predicted"/>
<feature type="region of interest" description="Disordered" evidence="5">
    <location>
        <begin position="29"/>
        <end position="116"/>
    </location>
</feature>
<feature type="region of interest" description="Disordered" evidence="5">
    <location>
        <begin position="766"/>
        <end position="791"/>
    </location>
</feature>
<feature type="compositionally biased region" description="Basic and acidic residues" evidence="5">
    <location>
        <begin position="70"/>
        <end position="79"/>
    </location>
</feature>
<keyword evidence="8" id="KW-1185">Reference proteome</keyword>
<sequence length="817" mass="89711">MLLDDVLDRFMPDVKEKKFYRRRVLGDKKSLSIPGDYPEQLVTDLKELPPRPTFSPRTTQSMPGSPRGKNRVDRPKLKDATPLTLTTKKKGEDEDDEARSRKPSRAGSSRGDDGMNEHELFSLQLMMGLNEDNLVALKQAFAKFRNELDVYEFVAVMQEHVGHMGKLFAQVDVNGDGHMEWEELTAYIIDAQKANQVQSMPLPSFAPILPVLNQDRLRSEQIIEKVVYLPALDYLVLCQRPSPVVSIYSPKRAAVLHELTGHTAEVLAVEYVPEAGCLVTSGADLAVCFWECPANVQKPSFKLRQRASLATSQQVLLWVPSRQYLFSGGADGCMHCWDIVALDVAEKCLGHEEAITALLLVRMSSKKQLLVSASLDTCIRLWDIELEHGKPRCIITLGPPRVGFEPFGTLVDRSAGHHSVHNTATPVLHKRGVTCLAFSTQNKHLFSGGLDHELLVWNPLNEQVICELCMHAAPLVDLVALESSPQLVSADLSGIVVVWDCRSYVCAQRLVAPTYNKEIPLAPMCWVPLHRQIYTASRRLTCFEGPRDFDEKLTGEFPLAGGLYNRHSATFCTASGRSVMVWDGRTGHLLRTYVNVMPAAITAMCFDDRERKLVVGDHTGHINVLNYSNGAIMKAMAGHGDEVSGLAYIPSNRYVLSTSWDRKLKLHDESPTEEGLLLRSLDACHACDVTVCALSIAYGLVATGGDDGSLQLWKLDERNVPTPQKELQGHRHCITALCFLDPHPLLASADAAGHINARNTDGTESAVAGISRDGKISRSGPADMTRGAGSLTEPFLDTADAAGAAGADPAALAQASF</sequence>
<protein>
    <submittedName>
        <fullName evidence="7">Ef hand family protein</fullName>
    </submittedName>
</protein>
<dbReference type="PROSITE" id="PS50294">
    <property type="entry name" value="WD_REPEATS_REGION"/>
    <property type="match status" value="2"/>
</dbReference>
<dbReference type="Pfam" id="PF00400">
    <property type="entry name" value="WD40"/>
    <property type="match status" value="7"/>
</dbReference>
<comment type="caution">
    <text evidence="7">The sequence shown here is derived from an EMBL/GenBank/DDBJ whole genome shotgun (WGS) entry which is preliminary data.</text>
</comment>
<evidence type="ECO:0000256" key="3">
    <source>
        <dbReference type="ARBA" id="ARBA00022837"/>
    </source>
</evidence>
<dbReference type="PRINTS" id="PR00320">
    <property type="entry name" value="GPROTEINBRPT"/>
</dbReference>
<keyword evidence="3" id="KW-0106">Calcium</keyword>
<dbReference type="AlphaFoldDB" id="A0A0M0K3R1"/>
<feature type="domain" description="EF-hand" evidence="6">
    <location>
        <begin position="159"/>
        <end position="194"/>
    </location>
</feature>
<evidence type="ECO:0000259" key="6">
    <source>
        <dbReference type="PROSITE" id="PS50222"/>
    </source>
</evidence>
<keyword evidence="2" id="KW-0677">Repeat</keyword>
<name>A0A0M0K3R1_9EUKA</name>
<evidence type="ECO:0000256" key="4">
    <source>
        <dbReference type="PROSITE-ProRule" id="PRU00221"/>
    </source>
</evidence>
<dbReference type="SUPFAM" id="SSF50978">
    <property type="entry name" value="WD40 repeat-like"/>
    <property type="match status" value="1"/>
</dbReference>
<dbReference type="Proteomes" id="UP000037460">
    <property type="component" value="Unassembled WGS sequence"/>
</dbReference>
<evidence type="ECO:0000256" key="1">
    <source>
        <dbReference type="ARBA" id="ARBA00022574"/>
    </source>
</evidence>
<accession>A0A0M0K3R1</accession>
<feature type="repeat" description="WD" evidence="4">
    <location>
        <begin position="259"/>
        <end position="291"/>
    </location>
</feature>
<dbReference type="EMBL" id="JWZX01001623">
    <property type="protein sequence ID" value="KOO33018.1"/>
    <property type="molecule type" value="Genomic_DNA"/>
</dbReference>
<keyword evidence="1 4" id="KW-0853">WD repeat</keyword>
<evidence type="ECO:0000256" key="2">
    <source>
        <dbReference type="ARBA" id="ARBA00022737"/>
    </source>
</evidence>
<feature type="repeat" description="WD" evidence="4">
    <location>
        <begin position="636"/>
        <end position="668"/>
    </location>
</feature>
<dbReference type="PROSITE" id="PS50222">
    <property type="entry name" value="EF_HAND_2"/>
    <property type="match status" value="1"/>
</dbReference>
<dbReference type="Gene3D" id="2.130.10.10">
    <property type="entry name" value="YVTN repeat-like/Quinoprotein amine dehydrogenase"/>
    <property type="match status" value="2"/>
</dbReference>
<organism evidence="7 8">
    <name type="scientific">Chrysochromulina tobinii</name>
    <dbReference type="NCBI Taxonomy" id="1460289"/>
    <lineage>
        <taxon>Eukaryota</taxon>
        <taxon>Haptista</taxon>
        <taxon>Haptophyta</taxon>
        <taxon>Prymnesiophyceae</taxon>
        <taxon>Prymnesiales</taxon>
        <taxon>Chrysochromulinaceae</taxon>
        <taxon>Chrysochromulina</taxon>
    </lineage>
</organism>
<dbReference type="InterPro" id="IPR015943">
    <property type="entry name" value="WD40/YVTN_repeat-like_dom_sf"/>
</dbReference>
<dbReference type="InterPro" id="IPR001680">
    <property type="entry name" value="WD40_rpt"/>
</dbReference>
<dbReference type="InterPro" id="IPR020472">
    <property type="entry name" value="WD40_PAC1"/>
</dbReference>
<dbReference type="InterPro" id="IPR011992">
    <property type="entry name" value="EF-hand-dom_pair"/>
</dbReference>
<dbReference type="SUPFAM" id="SSF47473">
    <property type="entry name" value="EF-hand"/>
    <property type="match status" value="1"/>
</dbReference>
<dbReference type="PROSITE" id="PS00678">
    <property type="entry name" value="WD_REPEATS_1"/>
    <property type="match status" value="1"/>
</dbReference>
<evidence type="ECO:0000313" key="8">
    <source>
        <dbReference type="Proteomes" id="UP000037460"/>
    </source>
</evidence>
<dbReference type="InterPro" id="IPR011047">
    <property type="entry name" value="Quinoprotein_ADH-like_sf"/>
</dbReference>
<dbReference type="InterPro" id="IPR019775">
    <property type="entry name" value="WD40_repeat_CS"/>
</dbReference>
<dbReference type="GO" id="GO:0005509">
    <property type="term" value="F:calcium ion binding"/>
    <property type="evidence" value="ECO:0007669"/>
    <property type="project" value="InterPro"/>
</dbReference>
<dbReference type="InterPro" id="IPR002048">
    <property type="entry name" value="EF_hand_dom"/>
</dbReference>
<dbReference type="InterPro" id="IPR051242">
    <property type="entry name" value="WD-EF-hand_domain"/>
</dbReference>
<evidence type="ECO:0000313" key="7">
    <source>
        <dbReference type="EMBL" id="KOO33018.1"/>
    </source>
</evidence>
<dbReference type="PANTHER" id="PTHR44324:SF4">
    <property type="entry name" value="WD40 REPEAT DOMAIN 95"/>
    <property type="match status" value="1"/>
</dbReference>
<dbReference type="PROSITE" id="PS50082">
    <property type="entry name" value="WD_REPEATS_2"/>
    <property type="match status" value="4"/>
</dbReference>
<dbReference type="PROSITE" id="PS00018">
    <property type="entry name" value="EF_HAND_1"/>
    <property type="match status" value="1"/>
</dbReference>
<feature type="non-terminal residue" evidence="7">
    <location>
        <position position="817"/>
    </location>
</feature>
<evidence type="ECO:0000256" key="5">
    <source>
        <dbReference type="SAM" id="MobiDB-lite"/>
    </source>
</evidence>
<feature type="repeat" description="WD" evidence="4">
    <location>
        <begin position="429"/>
        <end position="458"/>
    </location>
</feature>